<keyword evidence="3 6" id="KW-0812">Transmembrane</keyword>
<evidence type="ECO:0000256" key="4">
    <source>
        <dbReference type="ARBA" id="ARBA00022989"/>
    </source>
</evidence>
<evidence type="ECO:0000313" key="8">
    <source>
        <dbReference type="Proteomes" id="UP000248012"/>
    </source>
</evidence>
<dbReference type="Proteomes" id="UP000248012">
    <property type="component" value="Unassembled WGS sequence"/>
</dbReference>
<reference evidence="7 8" key="1">
    <citation type="submission" date="2018-05" db="EMBL/GenBank/DDBJ databases">
        <title>Oceanovita maritima gen. nov., sp. nov., a marine bacterium in the family Rhodobacteraceae isolated from surface seawater of Lundu port Xiamen, China.</title>
        <authorList>
            <person name="Hetharua B.H."/>
            <person name="Min D."/>
            <person name="Liao H."/>
            <person name="Tian Y."/>
        </authorList>
    </citation>
    <scope>NUCLEOTIDE SEQUENCE [LARGE SCALE GENOMIC DNA]</scope>
    <source>
        <strain evidence="7 8">FSX-11</strain>
    </source>
</reference>
<dbReference type="AlphaFoldDB" id="A0A2V4MV61"/>
<evidence type="ECO:0000256" key="3">
    <source>
        <dbReference type="ARBA" id="ARBA00022692"/>
    </source>
</evidence>
<keyword evidence="4 6" id="KW-1133">Transmembrane helix</keyword>
<comment type="subcellular location">
    <subcellularLocation>
        <location evidence="1">Cell membrane</location>
        <topology evidence="1">Multi-pass membrane protein</topology>
    </subcellularLocation>
</comment>
<accession>A0A2V4MV61</accession>
<dbReference type="PANTHER" id="PTHR30482:SF5">
    <property type="entry name" value="ABC TRANSPORTER PERMEASE PROTEIN"/>
    <property type="match status" value="1"/>
</dbReference>
<evidence type="ECO:0000256" key="1">
    <source>
        <dbReference type="ARBA" id="ARBA00004651"/>
    </source>
</evidence>
<dbReference type="PANTHER" id="PTHR30482">
    <property type="entry name" value="HIGH-AFFINITY BRANCHED-CHAIN AMINO ACID TRANSPORT SYSTEM PERMEASE"/>
    <property type="match status" value="1"/>
</dbReference>
<evidence type="ECO:0000256" key="2">
    <source>
        <dbReference type="ARBA" id="ARBA00022475"/>
    </source>
</evidence>
<dbReference type="CDD" id="cd06581">
    <property type="entry name" value="TM_PBP1_LivM_like"/>
    <property type="match status" value="1"/>
</dbReference>
<dbReference type="InterPro" id="IPR001851">
    <property type="entry name" value="ABC_transp_permease"/>
</dbReference>
<dbReference type="RefSeq" id="WP_110797445.1">
    <property type="nucleotide sequence ID" value="NZ_KZ826497.1"/>
</dbReference>
<dbReference type="Pfam" id="PF02653">
    <property type="entry name" value="BPD_transp_2"/>
    <property type="match status" value="1"/>
</dbReference>
<feature type="transmembrane region" description="Helical" evidence="6">
    <location>
        <begin position="173"/>
        <end position="191"/>
    </location>
</feature>
<feature type="transmembrane region" description="Helical" evidence="6">
    <location>
        <begin position="24"/>
        <end position="44"/>
    </location>
</feature>
<feature type="transmembrane region" description="Helical" evidence="6">
    <location>
        <begin position="124"/>
        <end position="143"/>
    </location>
</feature>
<gene>
    <name evidence="7" type="ORF">DI396_16175</name>
</gene>
<comment type="caution">
    <text evidence="7">The sequence shown here is derived from an EMBL/GenBank/DDBJ whole genome shotgun (WGS) entry which is preliminary data.</text>
</comment>
<feature type="transmembrane region" description="Helical" evidence="6">
    <location>
        <begin position="304"/>
        <end position="322"/>
    </location>
</feature>
<feature type="transmembrane region" description="Helical" evidence="6">
    <location>
        <begin position="222"/>
        <end position="243"/>
    </location>
</feature>
<sequence>MRTGVIQESYGELISLFRNPTQTYWTWALVIMSLAAPVVLTGHVTSLINGMMIAAIGVIGLNLLTGTTGLISFGQAGFLAVGGYTAAILSADYSMPLWLCVPAGGLMAAAFGLLVGIPSLRLKGLYLAITTLAFTIIITHLILSAESITHGSSGISTAKPAIFGMELATDKSFYYLVLAVLVLAILGSANIKRSRVGRAFLAIREQDIAARAMGVPVARYKLYAFVVSSFYAGIAGALMAYQIRFVNVDSFSLVISIEAVSMIIVGGLGSTAGAVIGVVFVLGLAEILNYVFSSMGGAMGSISALELKGFIYGLTIVLFLRFEPDGLMGIYREYKNRWVNWPFRY</sequence>
<dbReference type="GO" id="GO:0005886">
    <property type="term" value="C:plasma membrane"/>
    <property type="evidence" value="ECO:0007669"/>
    <property type="project" value="UniProtKB-SubCell"/>
</dbReference>
<keyword evidence="5 6" id="KW-0472">Membrane</keyword>
<keyword evidence="8" id="KW-1185">Reference proteome</keyword>
<evidence type="ECO:0000256" key="5">
    <source>
        <dbReference type="ARBA" id="ARBA00023136"/>
    </source>
</evidence>
<feature type="transmembrane region" description="Helical" evidence="6">
    <location>
        <begin position="263"/>
        <end position="292"/>
    </location>
</feature>
<dbReference type="EMBL" id="QFVT01000018">
    <property type="protein sequence ID" value="PYC46294.1"/>
    <property type="molecule type" value="Genomic_DNA"/>
</dbReference>
<evidence type="ECO:0000313" key="7">
    <source>
        <dbReference type="EMBL" id="PYC46294.1"/>
    </source>
</evidence>
<proteinExistence type="predicted"/>
<dbReference type="InterPro" id="IPR043428">
    <property type="entry name" value="LivM-like"/>
</dbReference>
<dbReference type="OrthoDB" id="9804361at2"/>
<evidence type="ECO:0000256" key="6">
    <source>
        <dbReference type="SAM" id="Phobius"/>
    </source>
</evidence>
<organism evidence="7 8">
    <name type="scientific">Litorivita pollutaquae</name>
    <dbReference type="NCBI Taxonomy" id="2200892"/>
    <lineage>
        <taxon>Bacteria</taxon>
        <taxon>Pseudomonadati</taxon>
        <taxon>Pseudomonadota</taxon>
        <taxon>Alphaproteobacteria</taxon>
        <taxon>Rhodobacterales</taxon>
        <taxon>Paracoccaceae</taxon>
        <taxon>Litorivita</taxon>
    </lineage>
</organism>
<feature type="transmembrane region" description="Helical" evidence="6">
    <location>
        <begin position="93"/>
        <end position="117"/>
    </location>
</feature>
<feature type="transmembrane region" description="Helical" evidence="6">
    <location>
        <begin position="51"/>
        <end position="73"/>
    </location>
</feature>
<keyword evidence="2" id="KW-1003">Cell membrane</keyword>
<dbReference type="GO" id="GO:0015658">
    <property type="term" value="F:branched-chain amino acid transmembrane transporter activity"/>
    <property type="evidence" value="ECO:0007669"/>
    <property type="project" value="InterPro"/>
</dbReference>
<name>A0A2V4MV61_9RHOB</name>
<protein>
    <submittedName>
        <fullName evidence="7">Branched-chain amino acid ABC transporter permease</fullName>
    </submittedName>
</protein>